<name>A0ABU6YFJ1_9FABA</name>
<dbReference type="Proteomes" id="UP001341840">
    <property type="component" value="Unassembled WGS sequence"/>
</dbReference>
<protein>
    <submittedName>
        <fullName evidence="1">Uncharacterized protein</fullName>
    </submittedName>
</protein>
<comment type="caution">
    <text evidence="1">The sequence shown here is derived from an EMBL/GenBank/DDBJ whole genome shotgun (WGS) entry which is preliminary data.</text>
</comment>
<dbReference type="EMBL" id="JASCZI010241956">
    <property type="protein sequence ID" value="MED6208650.1"/>
    <property type="molecule type" value="Genomic_DNA"/>
</dbReference>
<sequence length="105" mass="12049">MTPMLDMGGSGDDVAMVVERRWRGSVSVWLDTKKRKTREIGARNFNRQFLTRSPLIGLKFGQHIHLIWFFILNGGDFDWSSVEGEIGHRQQPPVLGILHLLHLIL</sequence>
<proteinExistence type="predicted"/>
<keyword evidence="2" id="KW-1185">Reference proteome</keyword>
<organism evidence="1 2">
    <name type="scientific">Stylosanthes scabra</name>
    <dbReference type="NCBI Taxonomy" id="79078"/>
    <lineage>
        <taxon>Eukaryota</taxon>
        <taxon>Viridiplantae</taxon>
        <taxon>Streptophyta</taxon>
        <taxon>Embryophyta</taxon>
        <taxon>Tracheophyta</taxon>
        <taxon>Spermatophyta</taxon>
        <taxon>Magnoliopsida</taxon>
        <taxon>eudicotyledons</taxon>
        <taxon>Gunneridae</taxon>
        <taxon>Pentapetalae</taxon>
        <taxon>rosids</taxon>
        <taxon>fabids</taxon>
        <taxon>Fabales</taxon>
        <taxon>Fabaceae</taxon>
        <taxon>Papilionoideae</taxon>
        <taxon>50 kb inversion clade</taxon>
        <taxon>dalbergioids sensu lato</taxon>
        <taxon>Dalbergieae</taxon>
        <taxon>Pterocarpus clade</taxon>
        <taxon>Stylosanthes</taxon>
    </lineage>
</organism>
<gene>
    <name evidence="1" type="ORF">PIB30_047243</name>
</gene>
<accession>A0ABU6YFJ1</accession>
<evidence type="ECO:0000313" key="2">
    <source>
        <dbReference type="Proteomes" id="UP001341840"/>
    </source>
</evidence>
<evidence type="ECO:0000313" key="1">
    <source>
        <dbReference type="EMBL" id="MED6208650.1"/>
    </source>
</evidence>
<reference evidence="1 2" key="1">
    <citation type="journal article" date="2023" name="Plants (Basel)">
        <title>Bridging the Gap: Combining Genomics and Transcriptomics Approaches to Understand Stylosanthes scabra, an Orphan Legume from the Brazilian Caatinga.</title>
        <authorList>
            <person name="Ferreira-Neto J.R.C."/>
            <person name="da Silva M.D."/>
            <person name="Binneck E."/>
            <person name="de Melo N.F."/>
            <person name="da Silva R.H."/>
            <person name="de Melo A.L.T.M."/>
            <person name="Pandolfi V."/>
            <person name="Bustamante F.O."/>
            <person name="Brasileiro-Vidal A.C."/>
            <person name="Benko-Iseppon A.M."/>
        </authorList>
    </citation>
    <scope>NUCLEOTIDE SEQUENCE [LARGE SCALE GENOMIC DNA]</scope>
    <source>
        <tissue evidence="1">Leaves</tissue>
    </source>
</reference>